<gene>
    <name evidence="5" type="ORF">JCM16774_0683</name>
</gene>
<dbReference type="InterPro" id="IPR052764">
    <property type="entry name" value="GH20_Enzymes"/>
</dbReference>
<feature type="domain" description="Glycoside hydrolase family 20 catalytic" evidence="4">
    <location>
        <begin position="27"/>
        <end position="339"/>
    </location>
</feature>
<dbReference type="OrthoDB" id="9763537at2"/>
<evidence type="ECO:0000256" key="1">
    <source>
        <dbReference type="ARBA" id="ARBA00006285"/>
    </source>
</evidence>
<dbReference type="KEGG" id="lgo:JCM16774_0683"/>
<dbReference type="SUPFAM" id="SSF51445">
    <property type="entry name" value="(Trans)glycosidases"/>
    <property type="match status" value="1"/>
</dbReference>
<dbReference type="AlphaFoldDB" id="A0A510JCI1"/>
<organism evidence="5 6">
    <name type="scientific">Pseudoleptotrichia goodfellowii</name>
    <dbReference type="NCBI Taxonomy" id="157692"/>
    <lineage>
        <taxon>Bacteria</taxon>
        <taxon>Fusobacteriati</taxon>
        <taxon>Fusobacteriota</taxon>
        <taxon>Fusobacteriia</taxon>
        <taxon>Fusobacteriales</taxon>
        <taxon>Leptotrichiaceae</taxon>
        <taxon>Pseudoleptotrichia</taxon>
    </lineage>
</organism>
<feature type="active site" description="Proton donor" evidence="3">
    <location>
        <position position="189"/>
    </location>
</feature>
<evidence type="ECO:0000313" key="6">
    <source>
        <dbReference type="Proteomes" id="UP000321606"/>
    </source>
</evidence>
<evidence type="ECO:0000259" key="4">
    <source>
        <dbReference type="Pfam" id="PF00728"/>
    </source>
</evidence>
<dbReference type="PANTHER" id="PTHR43678">
    <property type="entry name" value="PUTATIVE (AFU_ORTHOLOGUE AFUA_2G00640)-RELATED"/>
    <property type="match status" value="1"/>
</dbReference>
<dbReference type="EMBL" id="AP019822">
    <property type="protein sequence ID" value="BBM35753.1"/>
    <property type="molecule type" value="Genomic_DNA"/>
</dbReference>
<dbReference type="Pfam" id="PF00728">
    <property type="entry name" value="Glyco_hydro_20"/>
    <property type="match status" value="1"/>
</dbReference>
<evidence type="ECO:0000256" key="2">
    <source>
        <dbReference type="ARBA" id="ARBA00022801"/>
    </source>
</evidence>
<comment type="similarity">
    <text evidence="1">Belongs to the glycosyl hydrolase 20 family.</text>
</comment>
<name>A0A510JCI1_9FUSO</name>
<dbReference type="InterPro" id="IPR015883">
    <property type="entry name" value="Glyco_hydro_20_cat"/>
</dbReference>
<dbReference type="InterPro" id="IPR017853">
    <property type="entry name" value="GH"/>
</dbReference>
<sequence>MINRVLKITVMMLGMSMISLGVTKEIGVNLDIARQYYSVQVIKKFIDNISGSGGNFLHLHISDDENYGIESEILGQTIAEAKFQKGIYTNKKTGKKFLSYAQIKEIISYAEMKNVELIPEIDSPSHMKAIFELLKIKKGNSYVKNIKSDTENEINMGNPQSINFMKQLIEEVTEVFGMKLRHFHIGGDEFEYSEVKNSEFVKYINDLSDYLISKRIKPRLWNDGITKVGIDKINKEIEITYWSYDGDAENDEEKEKRRKTRVSVQELLKKGFKVLNYNSYYLYYVPKESSNLKKDTEYSVNDINKNWDLRVWDGENVENAVKNERNIIGAALSIWGEGSYKLTDSEIQKYSEPFIRAFILKTKDYKKN</sequence>
<dbReference type="PRINTS" id="PR00738">
    <property type="entry name" value="GLHYDRLASE20"/>
</dbReference>
<keyword evidence="2 5" id="KW-0378">Hydrolase</keyword>
<reference evidence="5 6" key="1">
    <citation type="submission" date="2019-07" db="EMBL/GenBank/DDBJ databases">
        <title>Complete Genome Sequence of Leptotrichia goodfellowii Strain JCM 16774.</title>
        <authorList>
            <person name="Watanabe S."/>
            <person name="Cui L."/>
        </authorList>
    </citation>
    <scope>NUCLEOTIDE SEQUENCE [LARGE SCALE GENOMIC DNA]</scope>
    <source>
        <strain evidence="5 6">JCM16774</strain>
    </source>
</reference>
<evidence type="ECO:0000313" key="5">
    <source>
        <dbReference type="EMBL" id="BBM35753.1"/>
    </source>
</evidence>
<evidence type="ECO:0000256" key="3">
    <source>
        <dbReference type="PIRSR" id="PIRSR625705-1"/>
    </source>
</evidence>
<dbReference type="PANTHER" id="PTHR43678:SF1">
    <property type="entry name" value="BETA-N-ACETYLHEXOSAMINIDASE"/>
    <property type="match status" value="1"/>
</dbReference>
<dbReference type="InterPro" id="IPR025705">
    <property type="entry name" value="Beta_hexosaminidase_sua/sub"/>
</dbReference>
<dbReference type="GO" id="GO:0005975">
    <property type="term" value="P:carbohydrate metabolic process"/>
    <property type="evidence" value="ECO:0007669"/>
    <property type="project" value="InterPro"/>
</dbReference>
<dbReference type="GO" id="GO:0004563">
    <property type="term" value="F:beta-N-acetylhexosaminidase activity"/>
    <property type="evidence" value="ECO:0007669"/>
    <property type="project" value="InterPro"/>
</dbReference>
<accession>A0A510JCI1</accession>
<protein>
    <submittedName>
        <fullName evidence="5">Glycosyl hydrolase family 20, catalytic domain protein</fullName>
    </submittedName>
</protein>
<proteinExistence type="inferred from homology"/>
<dbReference type="Gene3D" id="3.20.20.80">
    <property type="entry name" value="Glycosidases"/>
    <property type="match status" value="1"/>
</dbReference>
<dbReference type="RefSeq" id="WP_036056056.1">
    <property type="nucleotide sequence ID" value="NZ_AP019822.1"/>
</dbReference>
<dbReference type="Proteomes" id="UP000321606">
    <property type="component" value="Chromosome"/>
</dbReference>
<dbReference type="STRING" id="714315.GCA_000516535_00681"/>